<reference evidence="1" key="1">
    <citation type="submission" date="2022-11" db="EMBL/GenBank/DDBJ databases">
        <title>Centuries of genome instability and evolution in soft-shell clam transmissible cancer (bioRxiv).</title>
        <authorList>
            <person name="Hart S.F.M."/>
            <person name="Yonemitsu M.A."/>
            <person name="Giersch R.M."/>
            <person name="Beal B.F."/>
            <person name="Arriagada G."/>
            <person name="Davis B.W."/>
            <person name="Ostrander E.A."/>
            <person name="Goff S.P."/>
            <person name="Metzger M.J."/>
        </authorList>
    </citation>
    <scope>NUCLEOTIDE SEQUENCE</scope>
    <source>
        <strain evidence="1">MELC-2E11</strain>
        <tissue evidence="1">Siphon/mantle</tissue>
    </source>
</reference>
<dbReference type="Proteomes" id="UP001164746">
    <property type="component" value="Chromosome 12"/>
</dbReference>
<feature type="non-terminal residue" evidence="1">
    <location>
        <position position="166"/>
    </location>
</feature>
<evidence type="ECO:0000313" key="2">
    <source>
        <dbReference type="Proteomes" id="UP001164746"/>
    </source>
</evidence>
<proteinExistence type="predicted"/>
<evidence type="ECO:0000313" key="1">
    <source>
        <dbReference type="EMBL" id="WAR21395.1"/>
    </source>
</evidence>
<protein>
    <submittedName>
        <fullName evidence="1">Uncharacterized protein</fullName>
    </submittedName>
</protein>
<dbReference type="EMBL" id="CP111023">
    <property type="protein sequence ID" value="WAR21395.1"/>
    <property type="molecule type" value="Genomic_DNA"/>
</dbReference>
<sequence length="166" mass="18518">VKVSELEQKAETAEQYSRRNCLRVSGIPETQSEVTDVKILDIIKGINVDLSFIDIDSSHRLGKPRSFASAAAGDRPARQKLYLNNTKLNASGHAGVYINEDLTRDRSSMFYHACSLLKTKNVTIVWTADGKILVRENDLTVRRINTTDSLDELKRCAAPQVARLNS</sequence>
<organism evidence="1 2">
    <name type="scientific">Mya arenaria</name>
    <name type="common">Soft-shell clam</name>
    <dbReference type="NCBI Taxonomy" id="6604"/>
    <lineage>
        <taxon>Eukaryota</taxon>
        <taxon>Metazoa</taxon>
        <taxon>Spiralia</taxon>
        <taxon>Lophotrochozoa</taxon>
        <taxon>Mollusca</taxon>
        <taxon>Bivalvia</taxon>
        <taxon>Autobranchia</taxon>
        <taxon>Heteroconchia</taxon>
        <taxon>Euheterodonta</taxon>
        <taxon>Imparidentia</taxon>
        <taxon>Neoheterodontei</taxon>
        <taxon>Myida</taxon>
        <taxon>Myoidea</taxon>
        <taxon>Myidae</taxon>
        <taxon>Mya</taxon>
    </lineage>
</organism>
<keyword evidence="2" id="KW-1185">Reference proteome</keyword>
<accession>A0ABY7FGT1</accession>
<name>A0ABY7FGT1_MYAAR</name>
<gene>
    <name evidence="1" type="ORF">MAR_015369</name>
</gene>